<dbReference type="PROSITE" id="PS51755">
    <property type="entry name" value="OMPR_PHOB"/>
    <property type="match status" value="1"/>
</dbReference>
<dbReference type="InterPro" id="IPR016032">
    <property type="entry name" value="Sig_transdc_resp-reg_C-effctor"/>
</dbReference>
<dbReference type="Pfam" id="PF13191">
    <property type="entry name" value="AAA_16"/>
    <property type="match status" value="1"/>
</dbReference>
<dbReference type="InterPro" id="IPR011990">
    <property type="entry name" value="TPR-like_helical_dom_sf"/>
</dbReference>
<dbReference type="Pfam" id="PF25872">
    <property type="entry name" value="HTH_77"/>
    <property type="match status" value="1"/>
</dbReference>
<sequence length="1110" mass="116839">MRFGILGSVWAAGDDGRAVPLGGARLRALLAMLLLDAGRPVPLDRLIDGVYGDRPPAGAVNALQSQVSRLRAALPVEFDGGGYRLAVDPDEVDAHRFTRLAAAAHDALATARESHVKAAALLREALGLWRGEPLSDVRSAPFAAAQVARLAEARLLAVEDLAEAELASGASRAVIGDLRDLVIAEPLRERAWALLMRALAADGRPAEALAAFETARHALADALGADPSPELSEVHRAILRGDAPGAGRVAGVGRVPEAERVSDAGGAPSPRDAATGAEDLTGAEGAAGAEDAAGVREPGGATDAGGPADAGHPPGPKGRDDQRDGTGGAFGVPAWGEGFGRHGVPEQLTRFVGRDEDLRAVAAALRTTRLVTLHGPGGSGKTRLAVETAARHAGEVRFVELAAATAHDVPRAVADAIGLRDGGLRSRDPRDAAPHVTERLTAALAARDVLLVLDNCEHVITETATLAARLLATCPGVRILATSREPLALTGETLHPIGGLPEPAAVELFLERAAQVAPGFATGGEETAAVREICRTLDGLPLALELAAARLHALPVREVAARVGDRFRLLNRGSRTAPERQRTLRAVVEWSWEPLSEPERALARRFTVFRGGCTLAAVEAVCGPDAVDLLGDLVGKSLVERDGDRYRMLETIRAFCAERLAESGEEPDVRAAHAEHFLAFARAADRELRTGRQLIALRRLDADRDNLHAALRDADPATGMRLLSALSFYWWLRGLRTEAADLARMLLRRRPGREHSEEYALCELTARLGSTTAAPEPARYLAGLTGPPAQPFLMYLSAIMSGPPAEGLEDVHTMHRRLLAPLRGDAWSWALGAIGSGWMVLLAGGSPAEAEPEFEEALRGFRALGERWGTMLALNGVAEMAAARGDHAAAQERMDEAMRLAGELDSTVDLADLLRSRADSRLLTGDLDGAAADLIRTAELAREAGAPELISAALLGLGRLALRRGDRAEARRLCRAALAECPVDWYGSYGVRVTILAVLGRIAELDGDDGTAGRLFREVFTVGPGPNGLAALGEALAGLVGLALRGGDPERAAILLGAAGALLIGSGDTDHDREQTATVREQLGEQAYRRGHAHGAALTRAEALAYALRA</sequence>
<evidence type="ECO:0000256" key="1">
    <source>
        <dbReference type="ARBA" id="ARBA00005820"/>
    </source>
</evidence>
<dbReference type="PRINTS" id="PR00364">
    <property type="entry name" value="DISEASERSIST"/>
</dbReference>
<evidence type="ECO:0000313" key="6">
    <source>
        <dbReference type="EMBL" id="MDP9793957.1"/>
    </source>
</evidence>
<feature type="domain" description="OmpR/PhoB-type" evidence="5">
    <location>
        <begin position="1"/>
        <end position="104"/>
    </location>
</feature>
<evidence type="ECO:0000313" key="7">
    <source>
        <dbReference type="Proteomes" id="UP001240984"/>
    </source>
</evidence>
<dbReference type="Gene3D" id="3.40.50.300">
    <property type="entry name" value="P-loop containing nucleotide triphosphate hydrolases"/>
    <property type="match status" value="1"/>
</dbReference>
<dbReference type="InterPro" id="IPR058852">
    <property type="entry name" value="HTH_77"/>
</dbReference>
<evidence type="ECO:0000256" key="4">
    <source>
        <dbReference type="SAM" id="MobiDB-lite"/>
    </source>
</evidence>
<evidence type="ECO:0000256" key="2">
    <source>
        <dbReference type="ARBA" id="ARBA00023125"/>
    </source>
</evidence>
<accession>A0ABT9MR91</accession>
<dbReference type="RefSeq" id="WP_306829062.1">
    <property type="nucleotide sequence ID" value="NZ_JAUSRA010000001.1"/>
</dbReference>
<dbReference type="InterPro" id="IPR041664">
    <property type="entry name" value="AAA_16"/>
</dbReference>
<dbReference type="Gene3D" id="1.10.10.10">
    <property type="entry name" value="Winged helix-like DNA-binding domain superfamily/Winged helix DNA-binding domain"/>
    <property type="match status" value="1"/>
</dbReference>
<dbReference type="PANTHER" id="PTHR47691">
    <property type="entry name" value="REGULATOR-RELATED"/>
    <property type="match status" value="1"/>
</dbReference>
<dbReference type="PANTHER" id="PTHR47691:SF3">
    <property type="entry name" value="HTH-TYPE TRANSCRIPTIONAL REGULATOR RV0890C-RELATED"/>
    <property type="match status" value="1"/>
</dbReference>
<feature type="DNA-binding region" description="OmpR/PhoB-type" evidence="3">
    <location>
        <begin position="1"/>
        <end position="104"/>
    </location>
</feature>
<evidence type="ECO:0000256" key="3">
    <source>
        <dbReference type="PROSITE-ProRule" id="PRU01091"/>
    </source>
</evidence>
<dbReference type="SMART" id="SM00862">
    <property type="entry name" value="Trans_reg_C"/>
    <property type="match status" value="1"/>
</dbReference>
<feature type="compositionally biased region" description="Low complexity" evidence="4">
    <location>
        <begin position="272"/>
        <end position="312"/>
    </location>
</feature>
<dbReference type="InterPro" id="IPR036388">
    <property type="entry name" value="WH-like_DNA-bd_sf"/>
</dbReference>
<dbReference type="InterPro" id="IPR005158">
    <property type="entry name" value="BTAD"/>
</dbReference>
<evidence type="ECO:0000259" key="5">
    <source>
        <dbReference type="PROSITE" id="PS51755"/>
    </source>
</evidence>
<protein>
    <submittedName>
        <fullName evidence="6">ATPase/DNA-binding SARP family transcriptional activator</fullName>
    </submittedName>
</protein>
<proteinExistence type="inferred from homology"/>
<keyword evidence="2 3" id="KW-0238">DNA-binding</keyword>
<organism evidence="6 7">
    <name type="scientific">Catenuloplanes nepalensis</name>
    <dbReference type="NCBI Taxonomy" id="587533"/>
    <lineage>
        <taxon>Bacteria</taxon>
        <taxon>Bacillati</taxon>
        <taxon>Actinomycetota</taxon>
        <taxon>Actinomycetes</taxon>
        <taxon>Micromonosporales</taxon>
        <taxon>Micromonosporaceae</taxon>
        <taxon>Catenuloplanes</taxon>
    </lineage>
</organism>
<dbReference type="Gene3D" id="1.25.40.10">
    <property type="entry name" value="Tetratricopeptide repeat domain"/>
    <property type="match status" value="2"/>
</dbReference>
<dbReference type="Pfam" id="PF03704">
    <property type="entry name" value="BTAD"/>
    <property type="match status" value="1"/>
</dbReference>
<feature type="region of interest" description="Disordered" evidence="4">
    <location>
        <begin position="245"/>
        <end position="338"/>
    </location>
</feature>
<dbReference type="EMBL" id="JAUSRA010000001">
    <property type="protein sequence ID" value="MDP9793957.1"/>
    <property type="molecule type" value="Genomic_DNA"/>
</dbReference>
<name>A0ABT9MR91_9ACTN</name>
<comment type="caution">
    <text evidence="6">The sequence shown here is derived from an EMBL/GenBank/DDBJ whole genome shotgun (WGS) entry which is preliminary data.</text>
</comment>
<dbReference type="CDD" id="cd15831">
    <property type="entry name" value="BTAD"/>
    <property type="match status" value="1"/>
</dbReference>
<keyword evidence="7" id="KW-1185">Reference proteome</keyword>
<dbReference type="SUPFAM" id="SSF52540">
    <property type="entry name" value="P-loop containing nucleoside triphosphate hydrolases"/>
    <property type="match status" value="1"/>
</dbReference>
<dbReference type="InterPro" id="IPR027417">
    <property type="entry name" value="P-loop_NTPase"/>
</dbReference>
<dbReference type="SMART" id="SM01043">
    <property type="entry name" value="BTAD"/>
    <property type="match status" value="1"/>
</dbReference>
<dbReference type="SUPFAM" id="SSF48452">
    <property type="entry name" value="TPR-like"/>
    <property type="match status" value="2"/>
</dbReference>
<dbReference type="InterPro" id="IPR001867">
    <property type="entry name" value="OmpR/PhoB-type_DNA-bd"/>
</dbReference>
<comment type="similarity">
    <text evidence="1">Belongs to the AfsR/DnrI/RedD regulatory family.</text>
</comment>
<reference evidence="6 7" key="1">
    <citation type="submission" date="2023-07" db="EMBL/GenBank/DDBJ databases">
        <title>Sequencing the genomes of 1000 actinobacteria strains.</title>
        <authorList>
            <person name="Klenk H.-P."/>
        </authorList>
    </citation>
    <scope>NUCLEOTIDE SEQUENCE [LARGE SCALE GENOMIC DNA]</scope>
    <source>
        <strain evidence="6 7">DSM 44710</strain>
    </source>
</reference>
<dbReference type="SUPFAM" id="SSF46894">
    <property type="entry name" value="C-terminal effector domain of the bipartite response regulators"/>
    <property type="match status" value="1"/>
</dbReference>
<dbReference type="Proteomes" id="UP001240984">
    <property type="component" value="Unassembled WGS sequence"/>
</dbReference>
<feature type="compositionally biased region" description="Low complexity" evidence="4">
    <location>
        <begin position="245"/>
        <end position="255"/>
    </location>
</feature>
<gene>
    <name evidence="6" type="ORF">J2S43_002469</name>
</gene>